<accession>A0A517P5Y9</accession>
<sequence length="317" mass="34207" precursor="true">MPRSFALAAALVATLPVLAAAAAAADVLELRGGQSVTGEVLKEDGDALYVDLGVDVVRIPKDRVLKRRAESETDAVSNVTDRGVYQTADLPGGSVKQLADQYGEGVVLIQTPGGLGSGFIINEDGLAVTNYHVVEKETRLAATLYTKEGQSLRRRRVQDVELVALNPFLDLALVRIPKPEGVTFKPVFLSEEADYREGDAVFAIGNPLGLERSVSQGIVSNRHRNFEGLTYIQTTAQINPGNSGGPLFNDRGEVIGVTNMKLTFGEGLGFAIPVTFVKSFLDEWEAFAYDRNNANSGYRYLEAPSRRNPNPPPAAEE</sequence>
<dbReference type="EMBL" id="CP036265">
    <property type="protein sequence ID" value="QDT14782.1"/>
    <property type="molecule type" value="Genomic_DNA"/>
</dbReference>
<name>A0A517P5Y9_9PLAN</name>
<keyword evidence="2" id="KW-0378">Hydrolase</keyword>
<protein>
    <submittedName>
        <fullName evidence="4">Serine protease HhoA</fullName>
    </submittedName>
</protein>
<dbReference type="PANTHER" id="PTHR43343">
    <property type="entry name" value="PEPTIDASE S12"/>
    <property type="match status" value="1"/>
</dbReference>
<dbReference type="PANTHER" id="PTHR43343:SF3">
    <property type="entry name" value="PROTEASE DO-LIKE 8, CHLOROPLASTIC"/>
    <property type="match status" value="1"/>
</dbReference>
<keyword evidence="5" id="KW-1185">Reference proteome</keyword>
<dbReference type="OrthoDB" id="248175at2"/>
<feature type="chain" id="PRO_5022062227" evidence="3">
    <location>
        <begin position="20"/>
        <end position="317"/>
    </location>
</feature>
<dbReference type="GO" id="GO:0004252">
    <property type="term" value="F:serine-type endopeptidase activity"/>
    <property type="evidence" value="ECO:0007669"/>
    <property type="project" value="InterPro"/>
</dbReference>
<feature type="signal peptide" evidence="3">
    <location>
        <begin position="1"/>
        <end position="19"/>
    </location>
</feature>
<dbReference type="AlphaFoldDB" id="A0A517P5Y9"/>
<dbReference type="InterPro" id="IPR051201">
    <property type="entry name" value="Chloro_Bact_Ser_Proteases"/>
</dbReference>
<evidence type="ECO:0000256" key="3">
    <source>
        <dbReference type="SAM" id="SignalP"/>
    </source>
</evidence>
<dbReference type="GO" id="GO:0006508">
    <property type="term" value="P:proteolysis"/>
    <property type="evidence" value="ECO:0007669"/>
    <property type="project" value="UniProtKB-KW"/>
</dbReference>
<dbReference type="Proteomes" id="UP000318741">
    <property type="component" value="Chromosome"/>
</dbReference>
<evidence type="ECO:0000256" key="1">
    <source>
        <dbReference type="ARBA" id="ARBA00022670"/>
    </source>
</evidence>
<keyword evidence="1 4" id="KW-0645">Protease</keyword>
<organism evidence="4 5">
    <name type="scientific">Alienimonas californiensis</name>
    <dbReference type="NCBI Taxonomy" id="2527989"/>
    <lineage>
        <taxon>Bacteria</taxon>
        <taxon>Pseudomonadati</taxon>
        <taxon>Planctomycetota</taxon>
        <taxon>Planctomycetia</taxon>
        <taxon>Planctomycetales</taxon>
        <taxon>Planctomycetaceae</taxon>
        <taxon>Alienimonas</taxon>
    </lineage>
</organism>
<dbReference type="PRINTS" id="PR00834">
    <property type="entry name" value="PROTEASES2C"/>
</dbReference>
<evidence type="ECO:0000313" key="5">
    <source>
        <dbReference type="Proteomes" id="UP000318741"/>
    </source>
</evidence>
<evidence type="ECO:0000256" key="2">
    <source>
        <dbReference type="ARBA" id="ARBA00022801"/>
    </source>
</evidence>
<dbReference type="RefSeq" id="WP_145357641.1">
    <property type="nucleotide sequence ID" value="NZ_CP036265.1"/>
</dbReference>
<dbReference type="InterPro" id="IPR001940">
    <property type="entry name" value="Peptidase_S1C"/>
</dbReference>
<keyword evidence="3" id="KW-0732">Signal</keyword>
<dbReference type="InterPro" id="IPR009003">
    <property type="entry name" value="Peptidase_S1_PA"/>
</dbReference>
<dbReference type="KEGG" id="acaf:CA12_08610"/>
<dbReference type="SUPFAM" id="SSF50494">
    <property type="entry name" value="Trypsin-like serine proteases"/>
    <property type="match status" value="1"/>
</dbReference>
<evidence type="ECO:0000313" key="4">
    <source>
        <dbReference type="EMBL" id="QDT14782.1"/>
    </source>
</evidence>
<proteinExistence type="predicted"/>
<gene>
    <name evidence="4" type="primary">hhoA_1</name>
    <name evidence="4" type="ORF">CA12_08610</name>
</gene>
<dbReference type="Gene3D" id="2.40.10.120">
    <property type="match status" value="1"/>
</dbReference>
<dbReference type="Pfam" id="PF13365">
    <property type="entry name" value="Trypsin_2"/>
    <property type="match status" value="1"/>
</dbReference>
<reference evidence="4 5" key="1">
    <citation type="submission" date="2019-02" db="EMBL/GenBank/DDBJ databases">
        <title>Deep-cultivation of Planctomycetes and their phenomic and genomic characterization uncovers novel biology.</title>
        <authorList>
            <person name="Wiegand S."/>
            <person name="Jogler M."/>
            <person name="Boedeker C."/>
            <person name="Pinto D."/>
            <person name="Vollmers J."/>
            <person name="Rivas-Marin E."/>
            <person name="Kohn T."/>
            <person name="Peeters S.H."/>
            <person name="Heuer A."/>
            <person name="Rast P."/>
            <person name="Oberbeckmann S."/>
            <person name="Bunk B."/>
            <person name="Jeske O."/>
            <person name="Meyerdierks A."/>
            <person name="Storesund J.E."/>
            <person name="Kallscheuer N."/>
            <person name="Luecker S."/>
            <person name="Lage O.M."/>
            <person name="Pohl T."/>
            <person name="Merkel B.J."/>
            <person name="Hornburger P."/>
            <person name="Mueller R.-W."/>
            <person name="Bruemmer F."/>
            <person name="Labrenz M."/>
            <person name="Spormann A.M."/>
            <person name="Op den Camp H."/>
            <person name="Overmann J."/>
            <person name="Amann R."/>
            <person name="Jetten M.S.M."/>
            <person name="Mascher T."/>
            <person name="Medema M.H."/>
            <person name="Devos D.P."/>
            <person name="Kaster A.-K."/>
            <person name="Ovreas L."/>
            <person name="Rohde M."/>
            <person name="Galperin M.Y."/>
            <person name="Jogler C."/>
        </authorList>
    </citation>
    <scope>NUCLEOTIDE SEQUENCE [LARGE SCALE GENOMIC DNA]</scope>
    <source>
        <strain evidence="4 5">CA12</strain>
    </source>
</reference>